<dbReference type="InterPro" id="IPR000998">
    <property type="entry name" value="MAM_dom"/>
</dbReference>
<dbReference type="InterPro" id="IPR013320">
    <property type="entry name" value="ConA-like_dom_sf"/>
</dbReference>
<name>A0A8S3TBE9_MYTED</name>
<evidence type="ECO:0000259" key="5">
    <source>
        <dbReference type="PROSITE" id="PS50060"/>
    </source>
</evidence>
<dbReference type="EMBL" id="CAJPWZ010001989">
    <property type="protein sequence ID" value="CAG2228117.1"/>
    <property type="molecule type" value="Genomic_DNA"/>
</dbReference>
<reference evidence="6" key="1">
    <citation type="submission" date="2021-03" db="EMBL/GenBank/DDBJ databases">
        <authorList>
            <person name="Bekaert M."/>
        </authorList>
    </citation>
    <scope>NUCLEOTIDE SEQUENCE</scope>
</reference>
<dbReference type="Pfam" id="PF00629">
    <property type="entry name" value="MAM"/>
    <property type="match status" value="1"/>
</dbReference>
<feature type="domain" description="MAM" evidence="5">
    <location>
        <begin position="1"/>
        <end position="126"/>
    </location>
</feature>
<dbReference type="CDD" id="cd06263">
    <property type="entry name" value="MAM"/>
    <property type="match status" value="1"/>
</dbReference>
<feature type="disulfide bond" evidence="2">
    <location>
        <begin position="417"/>
        <end position="426"/>
    </location>
</feature>
<gene>
    <name evidence="6" type="ORF">MEDL_41108</name>
</gene>
<dbReference type="SMART" id="SM00137">
    <property type="entry name" value="MAM"/>
    <property type="match status" value="1"/>
</dbReference>
<dbReference type="AlphaFoldDB" id="A0A8S3TBE9"/>
<evidence type="ECO:0000256" key="1">
    <source>
        <dbReference type="ARBA" id="ARBA00023157"/>
    </source>
</evidence>
<feature type="compositionally biased region" description="Low complexity" evidence="3">
    <location>
        <begin position="484"/>
        <end position="493"/>
    </location>
</feature>
<accession>A0A8S3TBE9</accession>
<dbReference type="PROSITE" id="PS50026">
    <property type="entry name" value="EGF_3"/>
    <property type="match status" value="1"/>
</dbReference>
<evidence type="ECO:0000313" key="6">
    <source>
        <dbReference type="EMBL" id="CAG2228117.1"/>
    </source>
</evidence>
<evidence type="ECO:0000256" key="2">
    <source>
        <dbReference type="PROSITE-ProRule" id="PRU00076"/>
    </source>
</evidence>
<keyword evidence="2" id="KW-0245">EGF-like domain</keyword>
<dbReference type="Gene3D" id="2.10.25.10">
    <property type="entry name" value="Laminin"/>
    <property type="match status" value="1"/>
</dbReference>
<dbReference type="InterPro" id="IPR051560">
    <property type="entry name" value="MAM_domain-containing"/>
</dbReference>
<keyword evidence="1 2" id="KW-1015">Disulfide bond</keyword>
<dbReference type="InterPro" id="IPR000742">
    <property type="entry name" value="EGF"/>
</dbReference>
<proteinExistence type="predicted"/>
<feature type="domain" description="EGF-like" evidence="4">
    <location>
        <begin position="395"/>
        <end position="427"/>
    </location>
</feature>
<dbReference type="GO" id="GO:0016020">
    <property type="term" value="C:membrane"/>
    <property type="evidence" value="ECO:0007669"/>
    <property type="project" value="InterPro"/>
</dbReference>
<evidence type="ECO:0000313" key="7">
    <source>
        <dbReference type="Proteomes" id="UP000683360"/>
    </source>
</evidence>
<comment type="caution">
    <text evidence="2">Lacks conserved residue(s) required for the propagation of feature annotation.</text>
</comment>
<dbReference type="PANTHER" id="PTHR23282:SF142">
    <property type="entry name" value="MAM DOMAIN-CONTAINING PROTEIN"/>
    <property type="match status" value="1"/>
</dbReference>
<dbReference type="OrthoDB" id="412155at2759"/>
<feature type="region of interest" description="Disordered" evidence="3">
    <location>
        <begin position="481"/>
        <end position="503"/>
    </location>
</feature>
<organism evidence="6 7">
    <name type="scientific">Mytilus edulis</name>
    <name type="common">Blue mussel</name>
    <dbReference type="NCBI Taxonomy" id="6550"/>
    <lineage>
        <taxon>Eukaryota</taxon>
        <taxon>Metazoa</taxon>
        <taxon>Spiralia</taxon>
        <taxon>Lophotrochozoa</taxon>
        <taxon>Mollusca</taxon>
        <taxon>Bivalvia</taxon>
        <taxon>Autobranchia</taxon>
        <taxon>Pteriomorphia</taxon>
        <taxon>Mytilida</taxon>
        <taxon>Mytiloidea</taxon>
        <taxon>Mytilidae</taxon>
        <taxon>Mytilinae</taxon>
        <taxon>Mytilus</taxon>
    </lineage>
</organism>
<protein>
    <submittedName>
        <fullName evidence="6">Uncharacterized protein</fullName>
    </submittedName>
</protein>
<dbReference type="Proteomes" id="UP000683360">
    <property type="component" value="Unassembled WGS sequence"/>
</dbReference>
<evidence type="ECO:0000259" key="4">
    <source>
        <dbReference type="PROSITE" id="PS50026"/>
    </source>
</evidence>
<dbReference type="SUPFAM" id="SSF49899">
    <property type="entry name" value="Concanavalin A-like lectins/glucanases"/>
    <property type="match status" value="1"/>
</dbReference>
<comment type="caution">
    <text evidence="6">The sequence shown here is derived from an EMBL/GenBank/DDBJ whole genome shotgun (WGS) entry which is preliminary data.</text>
</comment>
<evidence type="ECO:0000256" key="3">
    <source>
        <dbReference type="SAM" id="MobiDB-lite"/>
    </source>
</evidence>
<keyword evidence="7" id="KW-1185">Reference proteome</keyword>
<dbReference type="Gene3D" id="2.60.120.200">
    <property type="match status" value="1"/>
</dbReference>
<dbReference type="PROSITE" id="PS00022">
    <property type="entry name" value="EGF_1"/>
    <property type="match status" value="1"/>
</dbReference>
<dbReference type="PANTHER" id="PTHR23282">
    <property type="entry name" value="APICAL ENDOSOMAL GLYCOPROTEIN PRECURSOR"/>
    <property type="match status" value="1"/>
</dbReference>
<dbReference type="PROSITE" id="PS50060">
    <property type="entry name" value="MAM_2"/>
    <property type="match status" value="1"/>
</dbReference>
<sequence>MVTGPQSAVEGSKYKYVEVSSPRSSNDIARLESSTNLNAGDYCLTFQYHMFGLDTMGDLKISTGVTAPENEVFIESGNLGDQWNKGMVTISNAAGMKLFIEANKGTNWDGDIAIDDIQLMLGVCAGGLRLGDIAIDDIQLMPGVCACGMLIIRLGLGYGDIAIDDIQLMPGVCAGGMLFIVVRVRVRVRDIAIDDIQLMPERVLVVLVNCQVRLGDIAIDDIQLMPECDGGLGWGDIAIDDIQLMPECAGSMLIIVVRVKWLGLGLGDIAIDDIQLMPGACAGSMLIIVVRVRLGDIAIDDIQLMPGVCAGACASGMIIVVRVRVRGDIAIDDIQLMPGVCAGGMLIIVVRVRLGDIAIDDITTNAWSVCCWLGLGDIAIDDIQLMPGACAGGCSNYPCVLGTCSGPVNSATYTCTCNPGVTGTNCDQLTDKERPEPVGESTPPLQYNRLDMDSMLTIEENVLEVDGPGSPSLLDKAECVQDRNSPNPSNNSNGANITSSEKCDNMPQKKIDFIEECEQCNLTLTNALHQHGSSNS</sequence>